<dbReference type="SUPFAM" id="SSF52091">
    <property type="entry name" value="SpoIIaa-like"/>
    <property type="match status" value="1"/>
</dbReference>
<evidence type="ECO:0000256" key="2">
    <source>
        <dbReference type="ARBA" id="ARBA00022692"/>
    </source>
</evidence>
<dbReference type="AlphaFoldDB" id="A0A9N9BPI1"/>
<dbReference type="Pfam" id="PF00916">
    <property type="entry name" value="Sulfate_transp"/>
    <property type="match status" value="1"/>
</dbReference>
<dbReference type="GO" id="GO:0055085">
    <property type="term" value="P:transmembrane transport"/>
    <property type="evidence" value="ECO:0007669"/>
    <property type="project" value="InterPro"/>
</dbReference>
<keyword evidence="2 6" id="KW-0812">Transmembrane</keyword>
<gene>
    <name evidence="8" type="ORF">PBRASI_LOCUS6317</name>
</gene>
<comment type="caution">
    <text evidence="8">The sequence shown here is derived from an EMBL/GenBank/DDBJ whole genome shotgun (WGS) entry which is preliminary data.</text>
</comment>
<proteinExistence type="predicted"/>
<dbReference type="Gene3D" id="3.30.750.24">
    <property type="entry name" value="STAS domain"/>
    <property type="match status" value="1"/>
</dbReference>
<feature type="transmembrane region" description="Helical" evidence="6">
    <location>
        <begin position="208"/>
        <end position="230"/>
    </location>
</feature>
<dbReference type="InterPro" id="IPR011547">
    <property type="entry name" value="SLC26A/SulP_dom"/>
</dbReference>
<evidence type="ECO:0000313" key="8">
    <source>
        <dbReference type="EMBL" id="CAG8575183.1"/>
    </source>
</evidence>
<dbReference type="Pfam" id="PF01740">
    <property type="entry name" value="STAS"/>
    <property type="match status" value="1"/>
</dbReference>
<feature type="transmembrane region" description="Helical" evidence="6">
    <location>
        <begin position="81"/>
        <end position="97"/>
    </location>
</feature>
<name>A0A9N9BPI1_9GLOM</name>
<dbReference type="NCBIfam" id="TIGR00815">
    <property type="entry name" value="sulP"/>
    <property type="match status" value="1"/>
</dbReference>
<dbReference type="Proteomes" id="UP000789739">
    <property type="component" value="Unassembled WGS sequence"/>
</dbReference>
<feature type="region of interest" description="Disordered" evidence="5">
    <location>
        <begin position="629"/>
        <end position="666"/>
    </location>
</feature>
<evidence type="ECO:0000256" key="6">
    <source>
        <dbReference type="SAM" id="Phobius"/>
    </source>
</evidence>
<dbReference type="OrthoDB" id="288203at2759"/>
<dbReference type="InterPro" id="IPR001902">
    <property type="entry name" value="SLC26A/SulP_fam"/>
</dbReference>
<dbReference type="InterPro" id="IPR002645">
    <property type="entry name" value="STAS_dom"/>
</dbReference>
<keyword evidence="9" id="KW-1185">Reference proteome</keyword>
<evidence type="ECO:0000259" key="7">
    <source>
        <dbReference type="PROSITE" id="PS50801"/>
    </source>
</evidence>
<keyword evidence="4 6" id="KW-0472">Membrane</keyword>
<feature type="transmembrane region" description="Helical" evidence="6">
    <location>
        <begin position="134"/>
        <end position="155"/>
    </location>
</feature>
<dbReference type="EMBL" id="CAJVPI010000827">
    <property type="protein sequence ID" value="CAG8575183.1"/>
    <property type="molecule type" value="Genomic_DNA"/>
</dbReference>
<sequence length="689" mass="75395">MSDLPYTAPRPTIKNKLDDVRTDFPRYITEYFLSLFPIVTWIRRYNLTWLLGDIIAGLTVGAVVIPQGMAYAKVAGLPPEYGLYSSFVGVSIYLFFATSKDITIGPTAVMSLVLGQAIASIGTANYSASEIASAFALISGVFALALGLARLGIIVKLISAPVIAGFCTGSAITISIGQIAPLFGITGIDNKKQAFLVLGRTLGALKRTKIDVVIGVLTLLYLYALKFGTAHLSKKFPRRKRFLFFVNILRNFTAVFIATIISWLINKNKKTPAFAILKTVPSGFNHMGVPTMTSELFSEIADHLPIVTLILLLEHVAIAKSFGRINDYKINPSQEFIAIGVTNVLGSFFGAYPATGSFSRTAIKSASGVRTPLAGIFSGILVVLALYALTPAFYYIPSAGLSAVIVHAVLDLISSPTYVKHIYTIQFWDFFVFVCSVVFTFFFTIEIGIYVSSGLSLLILMLRVARPRIDELGRLVLGKSADGVSPRYVYVPLDHPSFTTTTPPPEGVLIVRLDESLVYTNANNIDDEIVELAKKRTRKFQKYAEKAGDRPWNDAGGKDDAENVKKPRLKALVFDFSAVSVIDSTGVQSLIDIRKELNKYSAHNVEYHFANILDEQIQSALVTAGFDKQSDEDMDDTTGAEIGLTPEPRVDEENQISQTEKSTTTNTTGKRFFHLSLEEAIQAAADGWE</sequence>
<organism evidence="8 9">
    <name type="scientific">Paraglomus brasilianum</name>
    <dbReference type="NCBI Taxonomy" id="144538"/>
    <lineage>
        <taxon>Eukaryota</taxon>
        <taxon>Fungi</taxon>
        <taxon>Fungi incertae sedis</taxon>
        <taxon>Mucoromycota</taxon>
        <taxon>Glomeromycotina</taxon>
        <taxon>Glomeromycetes</taxon>
        <taxon>Paraglomerales</taxon>
        <taxon>Paraglomeraceae</taxon>
        <taxon>Paraglomus</taxon>
    </lineage>
</organism>
<feature type="transmembrane region" description="Helical" evidence="6">
    <location>
        <begin position="162"/>
        <end position="188"/>
    </location>
</feature>
<dbReference type="PANTHER" id="PTHR11814">
    <property type="entry name" value="SULFATE TRANSPORTER"/>
    <property type="match status" value="1"/>
</dbReference>
<accession>A0A9N9BPI1</accession>
<feature type="transmembrane region" description="Helical" evidence="6">
    <location>
        <begin position="336"/>
        <end position="355"/>
    </location>
</feature>
<feature type="transmembrane region" description="Helical" evidence="6">
    <location>
        <begin position="242"/>
        <end position="265"/>
    </location>
</feature>
<comment type="subcellular location">
    <subcellularLocation>
        <location evidence="1">Membrane</location>
        <topology evidence="1">Multi-pass membrane protein</topology>
    </subcellularLocation>
</comment>
<evidence type="ECO:0000313" key="9">
    <source>
        <dbReference type="Proteomes" id="UP000789739"/>
    </source>
</evidence>
<dbReference type="GO" id="GO:0016020">
    <property type="term" value="C:membrane"/>
    <property type="evidence" value="ECO:0007669"/>
    <property type="project" value="UniProtKB-SubCell"/>
</dbReference>
<feature type="transmembrane region" description="Helical" evidence="6">
    <location>
        <begin position="425"/>
        <end position="443"/>
    </location>
</feature>
<evidence type="ECO:0000256" key="5">
    <source>
        <dbReference type="SAM" id="MobiDB-lite"/>
    </source>
</evidence>
<feature type="domain" description="STAS" evidence="7">
    <location>
        <begin position="498"/>
        <end position="684"/>
    </location>
</feature>
<dbReference type="InterPro" id="IPR036513">
    <property type="entry name" value="STAS_dom_sf"/>
</dbReference>
<evidence type="ECO:0000256" key="4">
    <source>
        <dbReference type="ARBA" id="ARBA00023136"/>
    </source>
</evidence>
<evidence type="ECO:0000256" key="1">
    <source>
        <dbReference type="ARBA" id="ARBA00004141"/>
    </source>
</evidence>
<dbReference type="CDD" id="cd07042">
    <property type="entry name" value="STAS_SulP_like_sulfate_transporter"/>
    <property type="match status" value="1"/>
</dbReference>
<evidence type="ECO:0000256" key="3">
    <source>
        <dbReference type="ARBA" id="ARBA00022989"/>
    </source>
</evidence>
<feature type="transmembrane region" description="Helical" evidence="6">
    <location>
        <begin position="367"/>
        <end position="388"/>
    </location>
</feature>
<dbReference type="PROSITE" id="PS50801">
    <property type="entry name" value="STAS"/>
    <property type="match status" value="1"/>
</dbReference>
<protein>
    <submittedName>
        <fullName evidence="8">2023_t:CDS:1</fullName>
    </submittedName>
</protein>
<feature type="transmembrane region" description="Helical" evidence="6">
    <location>
        <begin position="109"/>
        <end position="128"/>
    </location>
</feature>
<feature type="transmembrane region" description="Helical" evidence="6">
    <location>
        <begin position="49"/>
        <end position="69"/>
    </location>
</feature>
<keyword evidence="3 6" id="KW-1133">Transmembrane helix</keyword>
<reference evidence="8" key="1">
    <citation type="submission" date="2021-06" db="EMBL/GenBank/DDBJ databases">
        <authorList>
            <person name="Kallberg Y."/>
            <person name="Tangrot J."/>
            <person name="Rosling A."/>
        </authorList>
    </citation>
    <scope>NUCLEOTIDE SEQUENCE</scope>
    <source>
        <strain evidence="8">BR232B</strain>
    </source>
</reference>